<dbReference type="OMA" id="QTWRSWY"/>
<dbReference type="RefSeq" id="XP_681300.1">
    <property type="nucleotide sequence ID" value="XM_676208.1"/>
</dbReference>
<sequence>MTTDAQELAGVGAQGPTPAKFSRYRSVRKAASTNAQVMAPLNTAIPPVPTRQSTPATASQEHTEIASAQPASIKKSMSRYRRQKPPTPSSTDAVPLPMTAEHGGPRTQHATAVYDDYPSRHPHQYPQRMEATKPRSKFTDAVRLDTRGNGFFGGNGSASSDAELDERERDRQAAMAKLTGGCVESPATPLAHQRPATRGRAATDREVNQGSNNLNHYDSAESRRHSHHEPKRKSFRDAMKFPRAKDKTRNGSPAKGGGESTAPGQFPGIDAPVSAVNAGERRVLVQYKKDNLKLSVSPSTSAYDILVSASGRISEIDPPRFILMESFTAQGLERPLRQYECIREVMNSWAHDAENTLIIVPAPSVHALDFLAAQNVPKDPPMDATFHIYYSQKPRKWDKRYVTIRSDGQIVSSKKEMAKEQTNVCHLSDFDIYSPKSSFLAQKVKPPKKICYAVKSQQKASMFLTTENFIHFFSTNDKTIADGWYKAVQNWRSWYLVNKLGAGQIENNAEPAQTEPAQFRSIQPLLASIDTAEQETSTERPQARQTSLRRGPSREHGPPLSSLPKSLTSTTETETSTTQTQSSGESPFSASGLLGRTYTLRQKAMKEREDREKREAEVLFQHGLIGSNTATATSAPRQRSQPGSRTNSITSAQAQSQHTDSESLLRRSQSVKQGGQKPKPLVDLTPVYQEPPQHARKGRGVAVDTGGPLIDAATGPSNELAGGIVIPPAKTWRRPTLTGNGPGVPSPPQEPQSSTEAQARTRNRSNTARSHRHGHYNAATTTPVTPTSPPDLGSPQDQVSAFAPNSLLARTGLASTGVPVGHGVATGDRNATKPMLDVSPQSPFAEGSLLRGL</sequence>
<dbReference type="PANTHER" id="PTHR38700">
    <property type="entry name" value="YALI0E22418P"/>
    <property type="match status" value="1"/>
</dbReference>
<dbReference type="KEGG" id="ani:ANIA_08031"/>
<dbReference type="HOGENOM" id="CLU_012320_2_0_1"/>
<feature type="compositionally biased region" description="Basic residues" evidence="1">
    <location>
        <begin position="224"/>
        <end position="234"/>
    </location>
</feature>
<dbReference type="InterPro" id="IPR011993">
    <property type="entry name" value="PH-like_dom_sf"/>
</dbReference>
<evidence type="ECO:0000256" key="1">
    <source>
        <dbReference type="SAM" id="MobiDB-lite"/>
    </source>
</evidence>
<feature type="region of interest" description="Disordered" evidence="1">
    <location>
        <begin position="531"/>
        <end position="597"/>
    </location>
</feature>
<evidence type="ECO:0000313" key="3">
    <source>
        <dbReference type="Proteomes" id="UP000000560"/>
    </source>
</evidence>
<dbReference type="eggNOG" id="ENOG502S3MD">
    <property type="taxonomic scope" value="Eukaryota"/>
</dbReference>
<feature type="compositionally biased region" description="Polar residues" evidence="1">
    <location>
        <begin position="626"/>
        <end position="658"/>
    </location>
</feature>
<dbReference type="OrthoDB" id="6235964at2759"/>
<dbReference type="Proteomes" id="UP000000560">
    <property type="component" value="Chromosome II"/>
</dbReference>
<dbReference type="STRING" id="227321.Q5AUJ9"/>
<accession>Q5AUJ9</accession>
<dbReference type="EMBL" id="BN001302">
    <property type="protein sequence ID" value="CBF73739.1"/>
    <property type="molecule type" value="Genomic_DNA"/>
</dbReference>
<dbReference type="InParanoid" id="Q5AUJ9"/>
<dbReference type="GeneID" id="2869295"/>
<organism evidence="2 3">
    <name type="scientific">Emericella nidulans (strain FGSC A4 / ATCC 38163 / CBS 112.46 / NRRL 194 / M139)</name>
    <name type="common">Aspergillus nidulans</name>
    <dbReference type="NCBI Taxonomy" id="227321"/>
    <lineage>
        <taxon>Eukaryota</taxon>
        <taxon>Fungi</taxon>
        <taxon>Dikarya</taxon>
        <taxon>Ascomycota</taxon>
        <taxon>Pezizomycotina</taxon>
        <taxon>Eurotiomycetes</taxon>
        <taxon>Eurotiomycetidae</taxon>
        <taxon>Eurotiales</taxon>
        <taxon>Aspergillaceae</taxon>
        <taxon>Aspergillus</taxon>
        <taxon>Aspergillus subgen. Nidulantes</taxon>
    </lineage>
</organism>
<keyword evidence="3" id="KW-1185">Reference proteome</keyword>
<feature type="region of interest" description="Disordered" evidence="1">
    <location>
        <begin position="620"/>
        <end position="799"/>
    </location>
</feature>
<reference evidence="3" key="1">
    <citation type="journal article" date="2005" name="Nature">
        <title>Sequencing of Aspergillus nidulans and comparative analysis with A. fumigatus and A. oryzae.</title>
        <authorList>
            <person name="Galagan J.E."/>
            <person name="Calvo S.E."/>
            <person name="Cuomo C."/>
            <person name="Ma L.J."/>
            <person name="Wortman J.R."/>
            <person name="Batzoglou S."/>
            <person name="Lee S.I."/>
            <person name="Basturkmen M."/>
            <person name="Spevak C.C."/>
            <person name="Clutterbuck J."/>
            <person name="Kapitonov V."/>
            <person name="Jurka J."/>
            <person name="Scazzocchio C."/>
            <person name="Farman M."/>
            <person name="Butler J."/>
            <person name="Purcell S."/>
            <person name="Harris S."/>
            <person name="Braus G.H."/>
            <person name="Draht O."/>
            <person name="Busch S."/>
            <person name="D'Enfert C."/>
            <person name="Bouchier C."/>
            <person name="Goldman G.H."/>
            <person name="Bell-Pedersen D."/>
            <person name="Griffiths-Jones S."/>
            <person name="Doonan J.H."/>
            <person name="Yu J."/>
            <person name="Vienken K."/>
            <person name="Pain A."/>
            <person name="Freitag M."/>
            <person name="Selker E.U."/>
            <person name="Archer D.B."/>
            <person name="Penalva M.A."/>
            <person name="Oakley B.R."/>
            <person name="Momany M."/>
            <person name="Tanaka T."/>
            <person name="Kumagai T."/>
            <person name="Asai K."/>
            <person name="Machida M."/>
            <person name="Nierman W.C."/>
            <person name="Denning D.W."/>
            <person name="Caddick M."/>
            <person name="Hynes M."/>
            <person name="Paoletti M."/>
            <person name="Fischer R."/>
            <person name="Miller B."/>
            <person name="Dyer P."/>
            <person name="Sachs M.S."/>
            <person name="Osmani S.A."/>
            <person name="Birren B.W."/>
        </authorList>
    </citation>
    <scope>NUCLEOTIDE SEQUENCE [LARGE SCALE GENOMIC DNA]</scope>
    <source>
        <strain evidence="3">FGSC A4 / ATCC 38163 / CBS 112.46 / NRRL 194 / M139</strain>
    </source>
</reference>
<reference evidence="3" key="2">
    <citation type="journal article" date="2009" name="Fungal Genet. Biol.">
        <title>The 2008 update of the Aspergillus nidulans genome annotation: a community effort.</title>
        <authorList>
            <person name="Wortman J.R."/>
            <person name="Gilsenan J.M."/>
            <person name="Joardar V."/>
            <person name="Deegan J."/>
            <person name="Clutterbuck J."/>
            <person name="Andersen M.R."/>
            <person name="Archer D."/>
            <person name="Bencina M."/>
            <person name="Braus G."/>
            <person name="Coutinho P."/>
            <person name="von Dohren H."/>
            <person name="Doonan J."/>
            <person name="Driessen A.J."/>
            <person name="Durek P."/>
            <person name="Espeso E."/>
            <person name="Fekete E."/>
            <person name="Flipphi M."/>
            <person name="Estrada C.G."/>
            <person name="Geysens S."/>
            <person name="Goldman G."/>
            <person name="de Groot P.W."/>
            <person name="Hansen K."/>
            <person name="Harris S.D."/>
            <person name="Heinekamp T."/>
            <person name="Helmstaedt K."/>
            <person name="Henrissat B."/>
            <person name="Hofmann G."/>
            <person name="Homan T."/>
            <person name="Horio T."/>
            <person name="Horiuchi H."/>
            <person name="James S."/>
            <person name="Jones M."/>
            <person name="Karaffa L."/>
            <person name="Karanyi Z."/>
            <person name="Kato M."/>
            <person name="Keller N."/>
            <person name="Kelly D.E."/>
            <person name="Kiel J.A."/>
            <person name="Kim J.M."/>
            <person name="van der Klei I.J."/>
            <person name="Klis F.M."/>
            <person name="Kovalchuk A."/>
            <person name="Krasevec N."/>
            <person name="Kubicek C.P."/>
            <person name="Liu B."/>
            <person name="Maccabe A."/>
            <person name="Meyer V."/>
            <person name="Mirabito P."/>
            <person name="Miskei M."/>
            <person name="Mos M."/>
            <person name="Mullins J."/>
            <person name="Nelson D.R."/>
            <person name="Nielsen J."/>
            <person name="Oakley B.R."/>
            <person name="Osmani S.A."/>
            <person name="Pakula T."/>
            <person name="Paszewski A."/>
            <person name="Paulsen I."/>
            <person name="Pilsyk S."/>
            <person name="Pocsi I."/>
            <person name="Punt P.J."/>
            <person name="Ram A.F."/>
            <person name="Ren Q."/>
            <person name="Robellet X."/>
            <person name="Robson G."/>
            <person name="Seiboth B."/>
            <person name="van Solingen P."/>
            <person name="Specht T."/>
            <person name="Sun J."/>
            <person name="Taheri-Talesh N."/>
            <person name="Takeshita N."/>
            <person name="Ussery D."/>
            <person name="vanKuyk P.A."/>
            <person name="Visser H."/>
            <person name="van de Vondervoort P.J."/>
            <person name="de Vries R.P."/>
            <person name="Walton J."/>
            <person name="Xiang X."/>
            <person name="Xiong Y."/>
            <person name="Zeng A.P."/>
            <person name="Brandt B.W."/>
            <person name="Cornell M.J."/>
            <person name="van den Hondel C.A."/>
            <person name="Visser J."/>
            <person name="Oliver S.G."/>
            <person name="Turner G."/>
        </authorList>
    </citation>
    <scope>GENOME REANNOTATION</scope>
    <source>
        <strain evidence="3">FGSC A4 / ATCC 38163 / CBS 112.46 / NRRL 194 / M139</strain>
    </source>
</reference>
<dbReference type="AlphaFoldDB" id="Q5AUJ9"/>
<protein>
    <recommendedName>
        <fullName evidence="4">PH domain-containing protein</fullName>
    </recommendedName>
</protein>
<gene>
    <name evidence="2" type="ORF">ANIA_08031</name>
</gene>
<feature type="region of interest" description="Disordered" evidence="1">
    <location>
        <begin position="1"/>
        <end position="272"/>
    </location>
</feature>
<feature type="compositionally biased region" description="Polar residues" evidence="1">
    <location>
        <begin position="755"/>
        <end position="768"/>
    </location>
</feature>
<dbReference type="PANTHER" id="PTHR38700:SF1">
    <property type="entry name" value="PH DOMAIN-CONTAINING PROTEIN"/>
    <property type="match status" value="1"/>
</dbReference>
<dbReference type="SUPFAM" id="SSF54236">
    <property type="entry name" value="Ubiquitin-like"/>
    <property type="match status" value="1"/>
</dbReference>
<feature type="compositionally biased region" description="Low complexity" evidence="1">
    <location>
        <begin position="558"/>
        <end position="586"/>
    </location>
</feature>
<dbReference type="Gene3D" id="2.30.29.30">
    <property type="entry name" value="Pleckstrin-homology domain (PH domain)/Phosphotyrosine-binding domain (PTB)"/>
    <property type="match status" value="1"/>
</dbReference>
<dbReference type="InterPro" id="IPR029071">
    <property type="entry name" value="Ubiquitin-like_domsf"/>
</dbReference>
<proteinExistence type="predicted"/>
<accession>C8V5U7</accession>
<dbReference type="SUPFAM" id="SSF50729">
    <property type="entry name" value="PH domain-like"/>
    <property type="match status" value="1"/>
</dbReference>
<dbReference type="Gene3D" id="3.10.20.90">
    <property type="entry name" value="Phosphatidylinositol 3-kinase Catalytic Subunit, Chain A, domain 1"/>
    <property type="match status" value="1"/>
</dbReference>
<feature type="compositionally biased region" description="Basic and acidic residues" evidence="1">
    <location>
        <begin position="235"/>
        <end position="249"/>
    </location>
</feature>
<dbReference type="VEuPathDB" id="FungiDB:AN8031"/>
<evidence type="ECO:0008006" key="4">
    <source>
        <dbReference type="Google" id="ProtNLM"/>
    </source>
</evidence>
<name>Q5AUJ9_EMENI</name>
<feature type="compositionally biased region" description="Basic and acidic residues" evidence="1">
    <location>
        <begin position="130"/>
        <end position="146"/>
    </location>
</feature>
<feature type="compositionally biased region" description="Polar residues" evidence="1">
    <location>
        <begin position="50"/>
        <end position="60"/>
    </location>
</feature>
<evidence type="ECO:0000313" key="2">
    <source>
        <dbReference type="EMBL" id="CBF73739.1"/>
    </source>
</evidence>
<feature type="region of interest" description="Disordered" evidence="1">
    <location>
        <begin position="814"/>
        <end position="853"/>
    </location>
</feature>